<dbReference type="InterPro" id="IPR052745">
    <property type="entry name" value="G3P_Oxidase/Oxidoreductase"/>
</dbReference>
<dbReference type="Proteomes" id="UP000075374">
    <property type="component" value="Unassembled WGS sequence"/>
</dbReference>
<dbReference type="EMBL" id="LTBB01000016">
    <property type="protein sequence ID" value="KYH27994.1"/>
    <property type="molecule type" value="Genomic_DNA"/>
</dbReference>
<dbReference type="RefSeq" id="WP_061859183.1">
    <property type="nucleotide sequence ID" value="NZ_LTBB01000016.1"/>
</dbReference>
<name>A0A151AK36_9CLOT</name>
<keyword evidence="4" id="KW-1185">Reference proteome</keyword>
<sequence>MDYDVLILGGGLIGCAVAYELSKYSLNIALIEKDYDIVDDVTLINSAIIYDGIQCENNIMSKLQLMGNNIIQDLVSKFNLPYKKCDSIIIAQNEKQKNYLEKVYERAIKRGVPNIALLKGRDVYNLEPNLNLDVKNAIYSQNTGVICPYDLGISYGEIAFDNGVSFKLEEIVEDIKKINRGFKVVTNKNKFTCRMVINTTPEDYNIDGFKESHNKNGYLKYFLIEKGFKGNFNNIIFTYNENDEVIYGHSTVQGNYIAAVKTKDDISYEECYKKVSSLIHGLTPDDINSFYESEFYDGFMAIDDSLIDKGYIKVTGKNFAEVTMAPSIAKIIRETVESNLKCKLKSDFNDKPREIYRFREMTNEERSKIISLDKRYGKIVCTCNKVTEGEILDAIRRPLGARTVEGIKRRTGACAGSCKGAQCTNKIISILARETNKKMTDIVKDSKNSKILLNRIKEFDEI</sequence>
<accession>A0A151AK36</accession>
<dbReference type="Gene3D" id="1.10.10.1100">
    <property type="entry name" value="BFD-like [2Fe-2S]-binding domain"/>
    <property type="match status" value="1"/>
</dbReference>
<dbReference type="CDD" id="cd19946">
    <property type="entry name" value="GlpA-like_Fer2_BFD-like"/>
    <property type="match status" value="1"/>
</dbReference>
<dbReference type="InterPro" id="IPR006076">
    <property type="entry name" value="FAD-dep_OxRdtase"/>
</dbReference>
<dbReference type="InterPro" id="IPR041854">
    <property type="entry name" value="BFD-like_2Fe2S-bd_dom_sf"/>
</dbReference>
<dbReference type="Pfam" id="PF04324">
    <property type="entry name" value="Fer2_BFD"/>
    <property type="match status" value="1"/>
</dbReference>
<evidence type="ECO:0000313" key="4">
    <source>
        <dbReference type="Proteomes" id="UP000075374"/>
    </source>
</evidence>
<dbReference type="PANTHER" id="PTHR42720:SF1">
    <property type="entry name" value="GLYCEROL 3-PHOSPHATE OXIDASE"/>
    <property type="match status" value="1"/>
</dbReference>
<gene>
    <name evidence="3" type="primary">lhgO_3</name>
    <name evidence="3" type="ORF">CLCOL_24090</name>
</gene>
<dbReference type="GO" id="GO:0003973">
    <property type="term" value="F:(S)-2-hydroxy-acid oxidase activity"/>
    <property type="evidence" value="ECO:0007669"/>
    <property type="project" value="UniProtKB-EC"/>
</dbReference>
<feature type="domain" description="BFD-like [2Fe-2S]-binding" evidence="2">
    <location>
        <begin position="379"/>
        <end position="432"/>
    </location>
</feature>
<dbReference type="Gene3D" id="3.30.9.10">
    <property type="entry name" value="D-Amino Acid Oxidase, subunit A, domain 2"/>
    <property type="match status" value="1"/>
</dbReference>
<evidence type="ECO:0000313" key="3">
    <source>
        <dbReference type="EMBL" id="KYH27994.1"/>
    </source>
</evidence>
<dbReference type="AlphaFoldDB" id="A0A151AK36"/>
<protein>
    <submittedName>
        <fullName evidence="3">L-2-hydroxyglutarate oxidase LhgO</fullName>
        <ecNumber evidence="3">1.1.3.15</ecNumber>
    </submittedName>
</protein>
<dbReference type="STRING" id="1121305.CLCOL_24090"/>
<keyword evidence="3" id="KW-0560">Oxidoreductase</keyword>
<dbReference type="PANTHER" id="PTHR42720">
    <property type="entry name" value="GLYCEROL-3-PHOSPHATE DEHYDROGENASE"/>
    <property type="match status" value="1"/>
</dbReference>
<dbReference type="InterPro" id="IPR036188">
    <property type="entry name" value="FAD/NAD-bd_sf"/>
</dbReference>
<dbReference type="InterPro" id="IPR007419">
    <property type="entry name" value="BFD-like_2Fe2S-bd_dom"/>
</dbReference>
<dbReference type="PATRIC" id="fig|1121305.3.peg.2395"/>
<evidence type="ECO:0000259" key="1">
    <source>
        <dbReference type="Pfam" id="PF01266"/>
    </source>
</evidence>
<feature type="domain" description="FAD dependent oxidoreductase" evidence="1">
    <location>
        <begin position="4"/>
        <end position="334"/>
    </location>
</feature>
<comment type="caution">
    <text evidence="3">The sequence shown here is derived from an EMBL/GenBank/DDBJ whole genome shotgun (WGS) entry which is preliminary data.</text>
</comment>
<proteinExistence type="predicted"/>
<organism evidence="3 4">
    <name type="scientific">Clostridium colicanis DSM 13634</name>
    <dbReference type="NCBI Taxonomy" id="1121305"/>
    <lineage>
        <taxon>Bacteria</taxon>
        <taxon>Bacillati</taxon>
        <taxon>Bacillota</taxon>
        <taxon>Clostridia</taxon>
        <taxon>Eubacteriales</taxon>
        <taxon>Clostridiaceae</taxon>
        <taxon>Clostridium</taxon>
    </lineage>
</organism>
<dbReference type="Gene3D" id="3.50.50.60">
    <property type="entry name" value="FAD/NAD(P)-binding domain"/>
    <property type="match status" value="1"/>
</dbReference>
<reference evidence="3 4" key="1">
    <citation type="submission" date="2016-02" db="EMBL/GenBank/DDBJ databases">
        <title>Genome sequence of Clostridium colicanis DSM 13634.</title>
        <authorList>
            <person name="Poehlein A."/>
            <person name="Daniel R."/>
        </authorList>
    </citation>
    <scope>NUCLEOTIDE SEQUENCE [LARGE SCALE GENOMIC DNA]</scope>
    <source>
        <strain evidence="3 4">DSM 13634</strain>
    </source>
</reference>
<dbReference type="Pfam" id="PF01266">
    <property type="entry name" value="DAO"/>
    <property type="match status" value="1"/>
</dbReference>
<dbReference type="SUPFAM" id="SSF51905">
    <property type="entry name" value="FAD/NAD(P)-binding domain"/>
    <property type="match status" value="1"/>
</dbReference>
<evidence type="ECO:0000259" key="2">
    <source>
        <dbReference type="Pfam" id="PF04324"/>
    </source>
</evidence>
<dbReference type="EC" id="1.1.3.15" evidence="3"/>